<sequence length="252" mass="28829">MDVTVKELLHEDGGWNVEMIGSVFNPDDAGVIVGIDRTSGSPDHLQWHFDKQGRYLVKSGYDFICQGIVPLSPSGPAASTSFKPQRWEFICRAAVPLKIRLFASRVCHDSQPTSSNLIRRGVMKEGGCPWCGVEDEDLLHAQLRCHYAHLVWAISYLPWASVTCSHSNPELWLRGTQSLCLGSFFLYFGPSQRWAKTTFIFGLQLFHLNCVFSLFPSHFPTAFLLQTKTTKPYHQATRRHRRWRNRCSDERR</sequence>
<gene>
    <name evidence="2" type="ORF">Sradi_3190700</name>
</gene>
<proteinExistence type="predicted"/>
<protein>
    <recommendedName>
        <fullName evidence="1">Reverse transcriptase zinc-binding domain-containing protein</fullName>
    </recommendedName>
</protein>
<dbReference type="AlphaFoldDB" id="A0AAW2RF05"/>
<organism evidence="2">
    <name type="scientific">Sesamum radiatum</name>
    <name type="common">Black benniseed</name>
    <dbReference type="NCBI Taxonomy" id="300843"/>
    <lineage>
        <taxon>Eukaryota</taxon>
        <taxon>Viridiplantae</taxon>
        <taxon>Streptophyta</taxon>
        <taxon>Embryophyta</taxon>
        <taxon>Tracheophyta</taxon>
        <taxon>Spermatophyta</taxon>
        <taxon>Magnoliopsida</taxon>
        <taxon>eudicotyledons</taxon>
        <taxon>Gunneridae</taxon>
        <taxon>Pentapetalae</taxon>
        <taxon>asterids</taxon>
        <taxon>lamiids</taxon>
        <taxon>Lamiales</taxon>
        <taxon>Pedaliaceae</taxon>
        <taxon>Sesamum</taxon>
    </lineage>
</organism>
<reference evidence="2" key="2">
    <citation type="journal article" date="2024" name="Plant">
        <title>Genomic evolution and insights into agronomic trait innovations of Sesamum species.</title>
        <authorList>
            <person name="Miao H."/>
            <person name="Wang L."/>
            <person name="Qu L."/>
            <person name="Liu H."/>
            <person name="Sun Y."/>
            <person name="Le M."/>
            <person name="Wang Q."/>
            <person name="Wei S."/>
            <person name="Zheng Y."/>
            <person name="Lin W."/>
            <person name="Duan Y."/>
            <person name="Cao H."/>
            <person name="Xiong S."/>
            <person name="Wang X."/>
            <person name="Wei L."/>
            <person name="Li C."/>
            <person name="Ma Q."/>
            <person name="Ju M."/>
            <person name="Zhao R."/>
            <person name="Li G."/>
            <person name="Mu C."/>
            <person name="Tian Q."/>
            <person name="Mei H."/>
            <person name="Zhang T."/>
            <person name="Gao T."/>
            <person name="Zhang H."/>
        </authorList>
    </citation>
    <scope>NUCLEOTIDE SEQUENCE</scope>
    <source>
        <strain evidence="2">G02</strain>
    </source>
</reference>
<evidence type="ECO:0000259" key="1">
    <source>
        <dbReference type="Pfam" id="PF13966"/>
    </source>
</evidence>
<comment type="caution">
    <text evidence="2">The sequence shown here is derived from an EMBL/GenBank/DDBJ whole genome shotgun (WGS) entry which is preliminary data.</text>
</comment>
<feature type="domain" description="Reverse transcriptase zinc-binding" evidence="1">
    <location>
        <begin position="84"/>
        <end position="152"/>
    </location>
</feature>
<evidence type="ECO:0000313" key="2">
    <source>
        <dbReference type="EMBL" id="KAL0378852.1"/>
    </source>
</evidence>
<dbReference type="Pfam" id="PF13966">
    <property type="entry name" value="zf-RVT"/>
    <property type="match status" value="1"/>
</dbReference>
<dbReference type="InterPro" id="IPR026960">
    <property type="entry name" value="RVT-Znf"/>
</dbReference>
<accession>A0AAW2RF05</accession>
<name>A0AAW2RF05_SESRA</name>
<reference evidence="2" key="1">
    <citation type="submission" date="2020-06" db="EMBL/GenBank/DDBJ databases">
        <authorList>
            <person name="Li T."/>
            <person name="Hu X."/>
            <person name="Zhang T."/>
            <person name="Song X."/>
            <person name="Zhang H."/>
            <person name="Dai N."/>
            <person name="Sheng W."/>
            <person name="Hou X."/>
            <person name="Wei L."/>
        </authorList>
    </citation>
    <scope>NUCLEOTIDE SEQUENCE</scope>
    <source>
        <strain evidence="2">G02</strain>
        <tissue evidence="2">Leaf</tissue>
    </source>
</reference>
<dbReference type="EMBL" id="JACGWJ010000013">
    <property type="protein sequence ID" value="KAL0378852.1"/>
    <property type="molecule type" value="Genomic_DNA"/>
</dbReference>